<dbReference type="Proteomes" id="UP001216899">
    <property type="component" value="Chromosome"/>
</dbReference>
<dbReference type="GeneID" id="97046666"/>
<organism evidence="1 2">
    <name type="scientific">Paracoccus marcusii</name>
    <dbReference type="NCBI Taxonomy" id="59779"/>
    <lineage>
        <taxon>Bacteria</taxon>
        <taxon>Pseudomonadati</taxon>
        <taxon>Pseudomonadota</taxon>
        <taxon>Alphaproteobacteria</taxon>
        <taxon>Rhodobacterales</taxon>
        <taxon>Paracoccaceae</taxon>
        <taxon>Paracoccus</taxon>
    </lineage>
</organism>
<reference evidence="1 2" key="1">
    <citation type="submission" date="2023-02" db="EMBL/GenBank/DDBJ databases">
        <title>Whole genome sequenc of Paracoccus marcusii MBLB0836.</title>
        <authorList>
            <person name="Seo M.-J."/>
            <person name="Cho E.-S."/>
            <person name="Hwang C.Y."/>
        </authorList>
    </citation>
    <scope>NUCLEOTIDE SEQUENCE [LARGE SCALE GENOMIC DNA]</scope>
    <source>
        <strain evidence="1 2">MBLB0836</strain>
    </source>
</reference>
<dbReference type="EMBL" id="CP117466">
    <property type="protein sequence ID" value="WDA13298.1"/>
    <property type="molecule type" value="Genomic_DNA"/>
</dbReference>
<evidence type="ECO:0000313" key="2">
    <source>
        <dbReference type="Proteomes" id="UP001216899"/>
    </source>
</evidence>
<dbReference type="RefSeq" id="WP_157001453.1">
    <property type="nucleotide sequence ID" value="NZ_CP065892.1"/>
</dbReference>
<sequence>MTGSTPPIDLPDDLRRGLETAAAEAGDSPTDIIVKALEAFGIERLTDDQQLKRMTGSQ</sequence>
<proteinExistence type="predicted"/>
<evidence type="ECO:0000313" key="1">
    <source>
        <dbReference type="EMBL" id="WDA13298.1"/>
    </source>
</evidence>
<keyword evidence="2" id="KW-1185">Reference proteome</keyword>
<accession>A0ABY7UUK5</accession>
<name>A0ABY7UUK5_9RHOB</name>
<gene>
    <name evidence="1" type="ORF">PRL19_03300</name>
</gene>
<protein>
    <submittedName>
        <fullName evidence="1">Uncharacterized protein</fullName>
    </submittedName>
</protein>